<name>A0AAD8Z2G8_9TELE</name>
<evidence type="ECO:0000256" key="4">
    <source>
        <dbReference type="SAM" id="Phobius"/>
    </source>
</evidence>
<dbReference type="CDD" id="cd00033">
    <property type="entry name" value="CCP"/>
    <property type="match status" value="1"/>
</dbReference>
<keyword evidence="1 2" id="KW-1015">Disulfide bond</keyword>
<dbReference type="EMBL" id="JAROKS010000021">
    <property type="protein sequence ID" value="KAK1790269.1"/>
    <property type="molecule type" value="Genomic_DNA"/>
</dbReference>
<evidence type="ECO:0000313" key="8">
    <source>
        <dbReference type="Proteomes" id="UP001239994"/>
    </source>
</evidence>
<dbReference type="InterPro" id="IPR000436">
    <property type="entry name" value="Sushi_SCR_CCP_dom"/>
</dbReference>
<dbReference type="Gene3D" id="2.10.70.10">
    <property type="entry name" value="Complement Module, domain 1"/>
    <property type="match status" value="1"/>
</dbReference>
<evidence type="ECO:0000256" key="1">
    <source>
        <dbReference type="ARBA" id="ARBA00023157"/>
    </source>
</evidence>
<dbReference type="PROSITE" id="PS50923">
    <property type="entry name" value="SUSHI"/>
    <property type="match status" value="1"/>
</dbReference>
<proteinExistence type="predicted"/>
<accession>A0AAD8Z2G8</accession>
<gene>
    <name evidence="7" type="ORF">P4O66_014184</name>
</gene>
<feature type="region of interest" description="Disordered" evidence="3">
    <location>
        <begin position="266"/>
        <end position="307"/>
    </location>
</feature>
<keyword evidence="4" id="KW-0472">Membrane</keyword>
<dbReference type="InterPro" id="IPR035976">
    <property type="entry name" value="Sushi/SCR/CCP_sf"/>
</dbReference>
<dbReference type="PROSITE" id="PS51257">
    <property type="entry name" value="PROKAR_LIPOPROTEIN"/>
    <property type="match status" value="1"/>
</dbReference>
<dbReference type="InterPro" id="IPR053067">
    <property type="entry name" value="SUSD3"/>
</dbReference>
<comment type="caution">
    <text evidence="7">The sequence shown here is derived from an EMBL/GenBank/DDBJ whole genome shotgun (WGS) entry which is preliminary data.</text>
</comment>
<dbReference type="SUPFAM" id="SSF57535">
    <property type="entry name" value="Complement control module/SCR domain"/>
    <property type="match status" value="1"/>
</dbReference>
<dbReference type="Pfam" id="PF00084">
    <property type="entry name" value="Sushi"/>
    <property type="match status" value="1"/>
</dbReference>
<feature type="domain" description="Sushi" evidence="6">
    <location>
        <begin position="58"/>
        <end position="121"/>
    </location>
</feature>
<organism evidence="7 8">
    <name type="scientific">Electrophorus voltai</name>
    <dbReference type="NCBI Taxonomy" id="2609070"/>
    <lineage>
        <taxon>Eukaryota</taxon>
        <taxon>Metazoa</taxon>
        <taxon>Chordata</taxon>
        <taxon>Craniata</taxon>
        <taxon>Vertebrata</taxon>
        <taxon>Euteleostomi</taxon>
        <taxon>Actinopterygii</taxon>
        <taxon>Neopterygii</taxon>
        <taxon>Teleostei</taxon>
        <taxon>Ostariophysi</taxon>
        <taxon>Gymnotiformes</taxon>
        <taxon>Gymnotoidei</taxon>
        <taxon>Gymnotidae</taxon>
        <taxon>Electrophorus</taxon>
    </lineage>
</organism>
<feature type="compositionally biased region" description="Polar residues" evidence="3">
    <location>
        <begin position="298"/>
        <end position="307"/>
    </location>
</feature>
<dbReference type="SMART" id="SM00032">
    <property type="entry name" value="CCP"/>
    <property type="match status" value="1"/>
</dbReference>
<evidence type="ECO:0000256" key="5">
    <source>
        <dbReference type="SAM" id="SignalP"/>
    </source>
</evidence>
<evidence type="ECO:0000259" key="6">
    <source>
        <dbReference type="PROSITE" id="PS50923"/>
    </source>
</evidence>
<dbReference type="AlphaFoldDB" id="A0AAD8Z2G8"/>
<sequence>MTGSVRSTGLLWQVLCVTTWTLACKGTGAQGSAASSISPSTRVDADVTVAPPTNYTDVVCLPPVPPRWGSFSMVKAAGLSEGTALVFWCQEGFQLVGSERMRCVVQGGAPRWSNHPPVCELIPRPEKRGLRLAVLMSVVSSAIIIVMSAAFIICCLQEYKREEKVEQREETNRTTKPQISQRSECWIKRKEEDWDTAPSPKIYHLSQDLVTPLPVESLLHVGHLSGYENHGYESQESQLNAPIPGLYCAESQVYSHMVPQTAPTPTAPSALGYVHPSAPTLTDSPPTQPVPPPYPKTSHPTSTTSLP</sequence>
<dbReference type="Proteomes" id="UP001239994">
    <property type="component" value="Unassembled WGS sequence"/>
</dbReference>
<evidence type="ECO:0000313" key="7">
    <source>
        <dbReference type="EMBL" id="KAK1790269.1"/>
    </source>
</evidence>
<feature type="chain" id="PRO_5042172428" description="Sushi domain-containing protein" evidence="5">
    <location>
        <begin position="24"/>
        <end position="307"/>
    </location>
</feature>
<dbReference type="PANTHER" id="PTHR46879:SF2">
    <property type="entry name" value="MICROTUBULE-ASSOCIATED SERINE_THREONINE-PROTEIN KINASE 3"/>
    <property type="match status" value="1"/>
</dbReference>
<evidence type="ECO:0000256" key="3">
    <source>
        <dbReference type="SAM" id="MobiDB-lite"/>
    </source>
</evidence>
<evidence type="ECO:0000256" key="2">
    <source>
        <dbReference type="PROSITE-ProRule" id="PRU00302"/>
    </source>
</evidence>
<comment type="caution">
    <text evidence="2">Lacks conserved residue(s) required for the propagation of feature annotation.</text>
</comment>
<feature type="compositionally biased region" description="Pro residues" evidence="3">
    <location>
        <begin position="286"/>
        <end position="295"/>
    </location>
</feature>
<feature type="signal peptide" evidence="5">
    <location>
        <begin position="1"/>
        <end position="23"/>
    </location>
</feature>
<protein>
    <recommendedName>
        <fullName evidence="6">Sushi domain-containing protein</fullName>
    </recommendedName>
</protein>
<feature type="transmembrane region" description="Helical" evidence="4">
    <location>
        <begin position="132"/>
        <end position="153"/>
    </location>
</feature>
<feature type="disulfide bond" evidence="2">
    <location>
        <begin position="60"/>
        <end position="103"/>
    </location>
</feature>
<keyword evidence="2" id="KW-0768">Sushi</keyword>
<keyword evidence="4" id="KW-0812">Transmembrane</keyword>
<reference evidence="7" key="1">
    <citation type="submission" date="2023-03" db="EMBL/GenBank/DDBJ databases">
        <title>Electrophorus voltai genome.</title>
        <authorList>
            <person name="Bian C."/>
        </authorList>
    </citation>
    <scope>NUCLEOTIDE SEQUENCE</scope>
    <source>
        <strain evidence="7">CB-2022</strain>
        <tissue evidence="7">Muscle</tissue>
    </source>
</reference>
<keyword evidence="8" id="KW-1185">Reference proteome</keyword>
<dbReference type="PANTHER" id="PTHR46879">
    <property type="entry name" value="SUSHI DOMAIN-CONTAINING PROTEIN 3"/>
    <property type="match status" value="1"/>
</dbReference>
<keyword evidence="5" id="KW-0732">Signal</keyword>
<keyword evidence="4" id="KW-1133">Transmembrane helix</keyword>